<evidence type="ECO:0000313" key="4">
    <source>
        <dbReference type="Proteomes" id="UP001215598"/>
    </source>
</evidence>
<dbReference type="PANTHER" id="PTHR45648:SF22">
    <property type="entry name" value="GDSL LIPASE_ACYLHYDROLASE FAMILY PROTEIN (AFU_ORTHOLOGUE AFUA_4G14700)"/>
    <property type="match status" value="1"/>
</dbReference>
<name>A0AAD7NPT5_9AGAR</name>
<dbReference type="Gene3D" id="3.40.50.1110">
    <property type="entry name" value="SGNH hydrolase"/>
    <property type="match status" value="1"/>
</dbReference>
<dbReference type="Proteomes" id="UP001215598">
    <property type="component" value="Unassembled WGS sequence"/>
</dbReference>
<comment type="caution">
    <text evidence="3">The sequence shown here is derived from an EMBL/GenBank/DDBJ whole genome shotgun (WGS) entry which is preliminary data.</text>
</comment>
<dbReference type="InterPro" id="IPR036514">
    <property type="entry name" value="SGNH_hydro_sf"/>
</dbReference>
<keyword evidence="4" id="KW-1185">Reference proteome</keyword>
<feature type="compositionally biased region" description="Basic and acidic residues" evidence="2">
    <location>
        <begin position="1"/>
        <end position="10"/>
    </location>
</feature>
<dbReference type="PANTHER" id="PTHR45648">
    <property type="entry name" value="GDSL LIPASE/ACYLHYDROLASE FAMILY PROTEIN (AFU_ORTHOLOGUE AFUA_4G14700)"/>
    <property type="match status" value="1"/>
</dbReference>
<dbReference type="SUPFAM" id="SSF52266">
    <property type="entry name" value="SGNH hydrolase"/>
    <property type="match status" value="1"/>
</dbReference>
<dbReference type="EMBL" id="JARKIB010000017">
    <property type="protein sequence ID" value="KAJ7769960.1"/>
    <property type="molecule type" value="Genomic_DNA"/>
</dbReference>
<feature type="region of interest" description="Disordered" evidence="2">
    <location>
        <begin position="1"/>
        <end position="26"/>
    </location>
</feature>
<accession>A0AAD7NPT5</accession>
<dbReference type="AlphaFoldDB" id="A0AAD7NPT5"/>
<protein>
    <submittedName>
        <fullName evidence="3">SGNH hydrolase-type esterase domain-containing protein</fullName>
    </submittedName>
</protein>
<evidence type="ECO:0000256" key="1">
    <source>
        <dbReference type="ARBA" id="ARBA00022801"/>
    </source>
</evidence>
<dbReference type="GO" id="GO:0016788">
    <property type="term" value="F:hydrolase activity, acting on ester bonds"/>
    <property type="evidence" value="ECO:0007669"/>
    <property type="project" value="InterPro"/>
</dbReference>
<gene>
    <name evidence="3" type="ORF">B0H16DRAFT_1516942</name>
</gene>
<evidence type="ECO:0000313" key="3">
    <source>
        <dbReference type="EMBL" id="KAJ7769960.1"/>
    </source>
</evidence>
<dbReference type="InterPro" id="IPR001087">
    <property type="entry name" value="GDSL"/>
</dbReference>
<keyword evidence="1 3" id="KW-0378">Hydrolase</keyword>
<proteinExistence type="predicted"/>
<evidence type="ECO:0000256" key="2">
    <source>
        <dbReference type="SAM" id="MobiDB-lite"/>
    </source>
</evidence>
<dbReference type="InterPro" id="IPR051058">
    <property type="entry name" value="GDSL_Est/Lipase"/>
</dbReference>
<sequence>MLCNRQKPEQSSESDNAPASEDLNGLKIENTSFNETARWPGFDEIKNLFVFGDSYSAIGFAANLPPPQKIGRKTVPYKGLTYADVDGTNWVGYLLTRHNPHPELLVHDYAVGGARVPALGRGGAVETQVEKNFLEGYAMAATAEGLLWDPSTSLFITWVGINDCAYAETHEDTLELLFTLEEKLYLAGARIFLFIDVPPIGRSPAGVNASSDISVTYTNWNSGLRRSVQKFATAHPDARILTFSAFDTFTRVLDNPKAHRFPAKDANRAGGAIWRDHLHPTSAVHKIFAQDLVAFLKSLDPRTE</sequence>
<reference evidence="3" key="1">
    <citation type="submission" date="2023-03" db="EMBL/GenBank/DDBJ databases">
        <title>Massive genome expansion in bonnet fungi (Mycena s.s.) driven by repeated elements and novel gene families across ecological guilds.</title>
        <authorList>
            <consortium name="Lawrence Berkeley National Laboratory"/>
            <person name="Harder C.B."/>
            <person name="Miyauchi S."/>
            <person name="Viragh M."/>
            <person name="Kuo A."/>
            <person name="Thoen E."/>
            <person name="Andreopoulos B."/>
            <person name="Lu D."/>
            <person name="Skrede I."/>
            <person name="Drula E."/>
            <person name="Henrissat B."/>
            <person name="Morin E."/>
            <person name="Kohler A."/>
            <person name="Barry K."/>
            <person name="LaButti K."/>
            <person name="Morin E."/>
            <person name="Salamov A."/>
            <person name="Lipzen A."/>
            <person name="Mereny Z."/>
            <person name="Hegedus B."/>
            <person name="Baldrian P."/>
            <person name="Stursova M."/>
            <person name="Weitz H."/>
            <person name="Taylor A."/>
            <person name="Grigoriev I.V."/>
            <person name="Nagy L.G."/>
            <person name="Martin F."/>
            <person name="Kauserud H."/>
        </authorList>
    </citation>
    <scope>NUCLEOTIDE SEQUENCE</scope>
    <source>
        <strain evidence="3">CBHHK182m</strain>
    </source>
</reference>
<dbReference type="Pfam" id="PF00657">
    <property type="entry name" value="Lipase_GDSL"/>
    <property type="match status" value="1"/>
</dbReference>
<organism evidence="3 4">
    <name type="scientific">Mycena metata</name>
    <dbReference type="NCBI Taxonomy" id="1033252"/>
    <lineage>
        <taxon>Eukaryota</taxon>
        <taxon>Fungi</taxon>
        <taxon>Dikarya</taxon>
        <taxon>Basidiomycota</taxon>
        <taxon>Agaricomycotina</taxon>
        <taxon>Agaricomycetes</taxon>
        <taxon>Agaricomycetidae</taxon>
        <taxon>Agaricales</taxon>
        <taxon>Marasmiineae</taxon>
        <taxon>Mycenaceae</taxon>
        <taxon>Mycena</taxon>
    </lineage>
</organism>